<dbReference type="EMBL" id="JAPDPJ010000030">
    <property type="protein sequence ID" value="MCW3787493.1"/>
    <property type="molecule type" value="Genomic_DNA"/>
</dbReference>
<comment type="caution">
    <text evidence="1">The sequence shown here is derived from an EMBL/GenBank/DDBJ whole genome shotgun (WGS) entry which is preliminary data.</text>
</comment>
<proteinExistence type="predicted"/>
<dbReference type="RefSeq" id="WP_301191058.1">
    <property type="nucleotide sequence ID" value="NZ_JAPDPJ010000030.1"/>
</dbReference>
<reference evidence="1" key="1">
    <citation type="submission" date="2022-10" db="EMBL/GenBank/DDBJ databases">
        <authorList>
            <person name="Yu W.X."/>
        </authorList>
    </citation>
    <scope>NUCLEOTIDE SEQUENCE</scope>
    <source>
        <strain evidence="1">AAT</strain>
    </source>
</reference>
<accession>A0AAE3M5K7</accession>
<gene>
    <name evidence="1" type="ORF">OM075_13530</name>
</gene>
<dbReference type="Proteomes" id="UP001209229">
    <property type="component" value="Unassembled WGS sequence"/>
</dbReference>
<evidence type="ECO:0000313" key="2">
    <source>
        <dbReference type="Proteomes" id="UP001209229"/>
    </source>
</evidence>
<evidence type="ECO:0000313" key="1">
    <source>
        <dbReference type="EMBL" id="MCW3787493.1"/>
    </source>
</evidence>
<dbReference type="AlphaFoldDB" id="A0AAE3M5K7"/>
<sequence>MKKKLYFIFFFLFLISISIISQNCNSYFKKCASVPQGFEESSSSRSFKIRKGKNVQFILTAYGGREYFFSICAKTKVGDLQFRLIDPESETVLYDNASEVLCESKIIKVEFTQKIIIQVFAPNWKSNNLYECGGFRIAYKK</sequence>
<protein>
    <submittedName>
        <fullName evidence="1">Uncharacterized protein</fullName>
    </submittedName>
</protein>
<name>A0AAE3M5K7_9BACT</name>
<keyword evidence="2" id="KW-1185">Reference proteome</keyword>
<organism evidence="1 2">
    <name type="scientific">Plebeiibacterium sediminum</name>
    <dbReference type="NCBI Taxonomy" id="2992112"/>
    <lineage>
        <taxon>Bacteria</taxon>
        <taxon>Pseudomonadati</taxon>
        <taxon>Bacteroidota</taxon>
        <taxon>Bacteroidia</taxon>
        <taxon>Marinilabiliales</taxon>
        <taxon>Marinilabiliaceae</taxon>
        <taxon>Plebeiibacterium</taxon>
    </lineage>
</organism>